<keyword evidence="1" id="KW-0732">Signal</keyword>
<proteinExistence type="predicted"/>
<dbReference type="PANTHER" id="PTHR37841:SF1">
    <property type="entry name" value="DUF3298 DOMAIN-CONTAINING PROTEIN"/>
    <property type="match status" value="1"/>
</dbReference>
<dbReference type="InterPro" id="IPR032774">
    <property type="entry name" value="WG_beta_rep"/>
</dbReference>
<evidence type="ECO:0000256" key="1">
    <source>
        <dbReference type="SAM" id="SignalP"/>
    </source>
</evidence>
<dbReference type="EMBL" id="QQAH01000011">
    <property type="protein sequence ID" value="RDD81319.1"/>
    <property type="molecule type" value="Genomic_DNA"/>
</dbReference>
<dbReference type="Proteomes" id="UP000253782">
    <property type="component" value="Unassembled WGS sequence"/>
</dbReference>
<dbReference type="SUPFAM" id="SSF69360">
    <property type="entry name" value="Cell wall binding repeat"/>
    <property type="match status" value="1"/>
</dbReference>
<feature type="signal peptide" evidence="1">
    <location>
        <begin position="1"/>
        <end position="28"/>
    </location>
</feature>
<feature type="chain" id="PRO_5017075221" evidence="1">
    <location>
        <begin position="29"/>
        <end position="462"/>
    </location>
</feature>
<keyword evidence="3" id="KW-1185">Reference proteome</keyword>
<protein>
    <submittedName>
        <fullName evidence="2">WG repeat-containing protein</fullName>
    </submittedName>
</protein>
<organism evidence="2 3">
    <name type="scientific">Dyella tabacisoli</name>
    <dbReference type="NCBI Taxonomy" id="2282381"/>
    <lineage>
        <taxon>Bacteria</taxon>
        <taxon>Pseudomonadati</taxon>
        <taxon>Pseudomonadota</taxon>
        <taxon>Gammaproteobacteria</taxon>
        <taxon>Lysobacterales</taxon>
        <taxon>Rhodanobacteraceae</taxon>
        <taxon>Dyella</taxon>
    </lineage>
</organism>
<evidence type="ECO:0000313" key="2">
    <source>
        <dbReference type="EMBL" id="RDD81319.1"/>
    </source>
</evidence>
<dbReference type="PANTHER" id="PTHR37841">
    <property type="entry name" value="GLR2918 PROTEIN"/>
    <property type="match status" value="1"/>
</dbReference>
<dbReference type="Pfam" id="PF14903">
    <property type="entry name" value="WG_beta_rep"/>
    <property type="match status" value="4"/>
</dbReference>
<name>A0A369USK9_9GAMM</name>
<gene>
    <name evidence="2" type="ORF">DVJ77_13505</name>
</gene>
<sequence length="462" mass="50877">MPMNIRDVKLWLAGIVCVSASMSGVLQAQPTTAPLMPYLDANGRYGFVDASGTLVIPARYVDAKPFSDGRAAVVADDMWGYIDTAGRWVVKPRYSSAENYDRGEAVARIQVDSNLKSSKGGWIALPNPSNALPWRHDAYTTIHRLDTAGRVLERWKSGDDLRSDKPEKTPAALDKLLGTPAYQGSFVTQFVPPLYPVGHGCEHDTPAKFYAALNRGDCRIVFFDAQARALNSQVYSYYDVSRGFTDDRLMVTRDGKSGYIDSHGVEVIPCTFDAAYWFENGYAVVRSKDRGMGVIDTQGRMLIDFGQGDLMYDHLTYPPTTHGYFVGHRKSGWGVVDPSQNRDVVPFTYAHEADLKVLGSGGTQLAVAARDDKQGWCVLDSQGHTLSCGYKQVASAREGVIAVQGSNGSWGAIDLTGKMILSPRYDERFVFSNGLARVRRGEYRFYIDALGKEYVAPALVNP</sequence>
<accession>A0A369USK9</accession>
<comment type="caution">
    <text evidence="2">The sequence shown here is derived from an EMBL/GenBank/DDBJ whole genome shotgun (WGS) entry which is preliminary data.</text>
</comment>
<evidence type="ECO:0000313" key="3">
    <source>
        <dbReference type="Proteomes" id="UP000253782"/>
    </source>
</evidence>
<dbReference type="OrthoDB" id="8176121at2"/>
<reference evidence="2 3" key="1">
    <citation type="submission" date="2018-07" db="EMBL/GenBank/DDBJ databases">
        <title>Dyella tabacisoli L4-6T, whole genome shotgun sequence.</title>
        <authorList>
            <person name="Zhou X.-K."/>
            <person name="Li W.-J."/>
            <person name="Duan Y.-Q."/>
        </authorList>
    </citation>
    <scope>NUCLEOTIDE SEQUENCE [LARGE SCALE GENOMIC DNA]</scope>
    <source>
        <strain evidence="2 3">L4-6</strain>
    </source>
</reference>
<dbReference type="AlphaFoldDB" id="A0A369USK9"/>